<sequence>MRDIFVTLIVFGSLPFILKRPYVGILMWAWISYMNPHRLTYGFAYTMPFAQVIAIFIVLAFLFNKDKQKIPVDGTVVVWALFLVWMSITTVFAIYPDYALVSYIKVMKIQLLTFFTIIFLTSFKKVEYLIWVIVLSIGYYSIKGGIFTLVTGGGFRVWGPPGTFIYENNSLALATLMVIPLMYYLYSVETKKWLKYGLGSAVFLSLVSALGSQSRGALLAAVAVLGFFWLKTKGKLISGIAILLVAGVGWQVMPQAWHDRMSTISNYQEDRSAMGRINAWTYSINIANDKLLGGGFDSWGKDTFSIYSPQADFVAVAHSIYFNVLADHGWIGLFLFLGILYASWRNLSTVIRLSEPDSRLNLLSRMLQVSFVAYLTGGAFLSLSYFDLPWHLIAITLLLKKELNTPQAVAVNQQQITRQGL</sequence>
<gene>
    <name evidence="8" type="ORF">Q4490_12990</name>
</gene>
<evidence type="ECO:0000256" key="2">
    <source>
        <dbReference type="ARBA" id="ARBA00022692"/>
    </source>
</evidence>
<evidence type="ECO:0000256" key="4">
    <source>
        <dbReference type="ARBA" id="ARBA00023136"/>
    </source>
</evidence>
<dbReference type="Pfam" id="PF19358">
    <property type="entry name" value="DUF5935"/>
    <property type="match status" value="1"/>
</dbReference>
<comment type="subcellular location">
    <subcellularLocation>
        <location evidence="1">Membrane</location>
        <topology evidence="1">Multi-pass membrane protein</topology>
    </subcellularLocation>
</comment>
<keyword evidence="8" id="KW-0436">Ligase</keyword>
<evidence type="ECO:0000259" key="7">
    <source>
        <dbReference type="Pfam" id="PF19358"/>
    </source>
</evidence>
<keyword evidence="3 5" id="KW-1133">Transmembrane helix</keyword>
<reference evidence="8" key="1">
    <citation type="submission" date="2023-07" db="EMBL/GenBank/DDBJ databases">
        <title>Genome content predicts the carbon catabolic preferences of heterotrophic bacteria.</title>
        <authorList>
            <person name="Gralka M."/>
        </authorList>
    </citation>
    <scope>NUCLEOTIDE SEQUENCE</scope>
    <source>
        <strain evidence="8">I2M16</strain>
    </source>
</reference>
<dbReference type="PANTHER" id="PTHR37422">
    <property type="entry name" value="TEICHURONIC ACID BIOSYNTHESIS PROTEIN TUAE"/>
    <property type="match status" value="1"/>
</dbReference>
<feature type="transmembrane region" description="Helical" evidence="5">
    <location>
        <begin position="76"/>
        <end position="95"/>
    </location>
</feature>
<dbReference type="NCBIfam" id="TIGR03097">
    <property type="entry name" value="PEP_O_lig_1"/>
    <property type="match status" value="1"/>
</dbReference>
<dbReference type="InterPro" id="IPR051533">
    <property type="entry name" value="WaaL-like"/>
</dbReference>
<protein>
    <submittedName>
        <fullName evidence="8">O-glycosylation ligase, exosortase A system-associated</fullName>
    </submittedName>
</protein>
<feature type="domain" description="O-antigen ligase-related" evidence="6">
    <location>
        <begin position="201"/>
        <end position="337"/>
    </location>
</feature>
<dbReference type="InterPro" id="IPR017528">
    <property type="entry name" value="CHP03097O-antigen_lig-rel"/>
</dbReference>
<keyword evidence="2 5" id="KW-0812">Transmembrane</keyword>
<evidence type="ECO:0000313" key="9">
    <source>
        <dbReference type="Proteomes" id="UP001169862"/>
    </source>
</evidence>
<accession>A0AAW7XJK7</accession>
<feature type="transmembrane region" description="Helical" evidence="5">
    <location>
        <begin position="128"/>
        <end position="150"/>
    </location>
</feature>
<feature type="domain" description="DUF5935" evidence="7">
    <location>
        <begin position="1"/>
        <end position="188"/>
    </location>
</feature>
<dbReference type="GO" id="GO:0016020">
    <property type="term" value="C:membrane"/>
    <property type="evidence" value="ECO:0007669"/>
    <property type="project" value="UniProtKB-SubCell"/>
</dbReference>
<feature type="transmembrane region" description="Helical" evidence="5">
    <location>
        <begin position="101"/>
        <end position="121"/>
    </location>
</feature>
<name>A0AAW7XJK7_9GAMM</name>
<dbReference type="AlphaFoldDB" id="A0AAW7XJK7"/>
<evidence type="ECO:0000313" key="8">
    <source>
        <dbReference type="EMBL" id="MDO6454484.1"/>
    </source>
</evidence>
<dbReference type="GO" id="GO:0016874">
    <property type="term" value="F:ligase activity"/>
    <property type="evidence" value="ECO:0007669"/>
    <property type="project" value="UniProtKB-KW"/>
</dbReference>
<dbReference type="Proteomes" id="UP001169862">
    <property type="component" value="Unassembled WGS sequence"/>
</dbReference>
<dbReference type="Pfam" id="PF04932">
    <property type="entry name" value="Wzy_C"/>
    <property type="match status" value="1"/>
</dbReference>
<feature type="transmembrane region" description="Helical" evidence="5">
    <location>
        <begin position="362"/>
        <end position="386"/>
    </location>
</feature>
<evidence type="ECO:0000256" key="3">
    <source>
        <dbReference type="ARBA" id="ARBA00022989"/>
    </source>
</evidence>
<comment type="caution">
    <text evidence="8">The sequence shown here is derived from an EMBL/GenBank/DDBJ whole genome shotgun (WGS) entry which is preliminary data.</text>
</comment>
<feature type="transmembrane region" description="Helical" evidence="5">
    <location>
        <begin position="236"/>
        <end position="253"/>
    </location>
</feature>
<dbReference type="EMBL" id="JAUOPG010000008">
    <property type="protein sequence ID" value="MDO6454484.1"/>
    <property type="molecule type" value="Genomic_DNA"/>
</dbReference>
<feature type="transmembrane region" description="Helical" evidence="5">
    <location>
        <begin position="170"/>
        <end position="186"/>
    </location>
</feature>
<feature type="transmembrane region" description="Helical" evidence="5">
    <location>
        <begin position="43"/>
        <end position="64"/>
    </location>
</feature>
<feature type="transmembrane region" description="Helical" evidence="5">
    <location>
        <begin position="320"/>
        <end position="342"/>
    </location>
</feature>
<dbReference type="RefSeq" id="WP_075171366.1">
    <property type="nucleotide sequence ID" value="NZ_CAXPPA010000023.1"/>
</dbReference>
<dbReference type="InterPro" id="IPR007016">
    <property type="entry name" value="O-antigen_ligase-rel_domated"/>
</dbReference>
<evidence type="ECO:0000256" key="5">
    <source>
        <dbReference type="SAM" id="Phobius"/>
    </source>
</evidence>
<dbReference type="InterPro" id="IPR045979">
    <property type="entry name" value="DUF5935"/>
</dbReference>
<evidence type="ECO:0000256" key="1">
    <source>
        <dbReference type="ARBA" id="ARBA00004141"/>
    </source>
</evidence>
<proteinExistence type="predicted"/>
<dbReference type="PANTHER" id="PTHR37422:SF13">
    <property type="entry name" value="LIPOPOLYSACCHARIDE BIOSYNTHESIS PROTEIN PA4999-RELATED"/>
    <property type="match status" value="1"/>
</dbReference>
<keyword evidence="4 5" id="KW-0472">Membrane</keyword>
<organism evidence="8 9">
    <name type="scientific">Neptunomonas phycophila</name>
    <dbReference type="NCBI Taxonomy" id="1572645"/>
    <lineage>
        <taxon>Bacteria</taxon>
        <taxon>Pseudomonadati</taxon>
        <taxon>Pseudomonadota</taxon>
        <taxon>Gammaproteobacteria</taxon>
        <taxon>Oceanospirillales</taxon>
        <taxon>Oceanospirillaceae</taxon>
        <taxon>Neptunomonas</taxon>
    </lineage>
</organism>
<evidence type="ECO:0000259" key="6">
    <source>
        <dbReference type="Pfam" id="PF04932"/>
    </source>
</evidence>